<sequence length="208" mass="22177">MNIIGINGSHRKGKNTAALLNAVLGEAAALGATTELLELSDYNIKLCLSCNKCLGRAQCSITDDDMAIIGEKMLAADGIVLGSPVYWSNVTTLMKNLMDRSRYMHMTQNMLAGKVGAAVTNAGLRNGGQEAALRIMEYFLTAQGLLVVDARAQNAPIVSAGVAGSLLADFKDGKVVWRKSVEEDEATMLAARQLGRNMVELIKSLSSK</sequence>
<keyword evidence="5" id="KW-1185">Reference proteome</keyword>
<dbReference type="RefSeq" id="WP_166510550.1">
    <property type="nucleotide sequence ID" value="NZ_VNHM01000002.1"/>
</dbReference>
<dbReference type="Proteomes" id="UP000323166">
    <property type="component" value="Unassembled WGS sequence"/>
</dbReference>
<dbReference type="Pfam" id="PF03358">
    <property type="entry name" value="FMN_red"/>
    <property type="match status" value="1"/>
</dbReference>
<feature type="domain" description="NADPH-dependent FMN reductase-like" evidence="3">
    <location>
        <begin position="1"/>
        <end position="149"/>
    </location>
</feature>
<proteinExistence type="predicted"/>
<dbReference type="EMBL" id="VNHM01000002">
    <property type="protein sequence ID" value="TYO97299.1"/>
    <property type="molecule type" value="Genomic_DNA"/>
</dbReference>
<dbReference type="GO" id="GO:0016491">
    <property type="term" value="F:oxidoreductase activity"/>
    <property type="evidence" value="ECO:0007669"/>
    <property type="project" value="InterPro"/>
</dbReference>
<dbReference type="PANTHER" id="PTHR43278:SF1">
    <property type="entry name" value="IRON-SULFUR FLAVOPROTEIN MJ1083"/>
    <property type="match status" value="1"/>
</dbReference>
<evidence type="ECO:0000259" key="3">
    <source>
        <dbReference type="Pfam" id="PF03358"/>
    </source>
</evidence>
<dbReference type="AlphaFoldDB" id="A0A5S4ZWV5"/>
<dbReference type="InterPro" id="IPR005025">
    <property type="entry name" value="FMN_Rdtase-like_dom"/>
</dbReference>
<evidence type="ECO:0000256" key="1">
    <source>
        <dbReference type="ARBA" id="ARBA00022630"/>
    </source>
</evidence>
<keyword evidence="1" id="KW-0285">Flavoprotein</keyword>
<keyword evidence="2" id="KW-0288">FMN</keyword>
<evidence type="ECO:0000313" key="5">
    <source>
        <dbReference type="Proteomes" id="UP000323166"/>
    </source>
</evidence>
<reference evidence="4 5" key="1">
    <citation type="submission" date="2019-07" db="EMBL/GenBank/DDBJ databases">
        <title>Genomic Encyclopedia of Type Strains, Phase I: the one thousand microbial genomes (KMG-I) project.</title>
        <authorList>
            <person name="Kyrpides N."/>
        </authorList>
    </citation>
    <scope>NUCLEOTIDE SEQUENCE [LARGE SCALE GENOMIC DNA]</scope>
    <source>
        <strain evidence="4 5">DSM 6562</strain>
    </source>
</reference>
<name>A0A5S4ZWV5_9FIRM</name>
<dbReference type="SUPFAM" id="SSF52218">
    <property type="entry name" value="Flavoproteins"/>
    <property type="match status" value="1"/>
</dbReference>
<organism evidence="4 5">
    <name type="scientific">Desulfallas thermosapovorans DSM 6562</name>
    <dbReference type="NCBI Taxonomy" id="1121431"/>
    <lineage>
        <taxon>Bacteria</taxon>
        <taxon>Bacillati</taxon>
        <taxon>Bacillota</taxon>
        <taxon>Clostridia</taxon>
        <taxon>Eubacteriales</taxon>
        <taxon>Desulfallaceae</taxon>
        <taxon>Desulfallas</taxon>
    </lineage>
</organism>
<accession>A0A5S4ZWV5</accession>
<protein>
    <submittedName>
        <fullName evidence="4">Multimeric flavodoxin WrbA</fullName>
    </submittedName>
</protein>
<evidence type="ECO:0000256" key="2">
    <source>
        <dbReference type="ARBA" id="ARBA00022643"/>
    </source>
</evidence>
<evidence type="ECO:0000313" key="4">
    <source>
        <dbReference type="EMBL" id="TYO97299.1"/>
    </source>
</evidence>
<dbReference type="InterPro" id="IPR029039">
    <property type="entry name" value="Flavoprotein-like_sf"/>
</dbReference>
<comment type="caution">
    <text evidence="4">The sequence shown here is derived from an EMBL/GenBank/DDBJ whole genome shotgun (WGS) entry which is preliminary data.</text>
</comment>
<gene>
    <name evidence="4" type="ORF">LX24_00490</name>
</gene>
<dbReference type="Gene3D" id="3.40.50.360">
    <property type="match status" value="1"/>
</dbReference>
<dbReference type="PANTHER" id="PTHR43278">
    <property type="entry name" value="NAD(P)H-DEPENDENT FMN-CONTAINING OXIDOREDUCTASE YWQN-RELATED"/>
    <property type="match status" value="1"/>
</dbReference>
<dbReference type="InterPro" id="IPR051796">
    <property type="entry name" value="ISF_SsuE-like"/>
</dbReference>